<dbReference type="EMBL" id="DXAK01000003">
    <property type="protein sequence ID" value="HJA05669.1"/>
    <property type="molecule type" value="Genomic_DNA"/>
</dbReference>
<comment type="caution">
    <text evidence="1">The sequence shown here is derived from an EMBL/GenBank/DDBJ whole genome shotgun (WGS) entry which is preliminary data.</text>
</comment>
<evidence type="ECO:0000313" key="1">
    <source>
        <dbReference type="EMBL" id="HJA05669.1"/>
    </source>
</evidence>
<dbReference type="Gene3D" id="3.40.50.300">
    <property type="entry name" value="P-loop containing nucleotide triphosphate hydrolases"/>
    <property type="match status" value="1"/>
</dbReference>
<dbReference type="AlphaFoldDB" id="A0A9D2KHD2"/>
<sequence>MMQHTIITIGRQFGSGGHEVGNQLSERLDIPLYDHNLIRMAAQELRISNEDATKVDETILGRFLSAYVVSTGDYTAFMSGEESGKPLSDRVFERQSAIIRKLAERGPGIFVGRCADYILGDYSNCVNTFIYAYKDDRIRRIMKLYKLEERQAADKVKKMDRDRKLYYEARTGREWGGIESNAMMFNTSLLGIDGVVEALEAIYQKWETR</sequence>
<proteinExistence type="predicted"/>
<dbReference type="Pfam" id="PF13189">
    <property type="entry name" value="Cytidylate_kin2"/>
    <property type="match status" value="1"/>
</dbReference>
<keyword evidence="1" id="KW-0418">Kinase</keyword>
<evidence type="ECO:0000313" key="2">
    <source>
        <dbReference type="Proteomes" id="UP000824223"/>
    </source>
</evidence>
<dbReference type="InterPro" id="IPR027417">
    <property type="entry name" value="P-loop_NTPase"/>
</dbReference>
<dbReference type="Proteomes" id="UP000824223">
    <property type="component" value="Unassembled WGS sequence"/>
</dbReference>
<dbReference type="GO" id="GO:0016301">
    <property type="term" value="F:kinase activity"/>
    <property type="evidence" value="ECO:0007669"/>
    <property type="project" value="UniProtKB-KW"/>
</dbReference>
<reference evidence="1" key="1">
    <citation type="journal article" date="2021" name="PeerJ">
        <title>Extensive microbial diversity within the chicken gut microbiome revealed by metagenomics and culture.</title>
        <authorList>
            <person name="Gilroy R."/>
            <person name="Ravi A."/>
            <person name="Getino M."/>
            <person name="Pursley I."/>
            <person name="Horton D.L."/>
            <person name="Alikhan N.F."/>
            <person name="Baker D."/>
            <person name="Gharbi K."/>
            <person name="Hall N."/>
            <person name="Watson M."/>
            <person name="Adriaenssens E.M."/>
            <person name="Foster-Nyarko E."/>
            <person name="Jarju S."/>
            <person name="Secka A."/>
            <person name="Antonio M."/>
            <person name="Oren A."/>
            <person name="Chaudhuri R.R."/>
            <person name="La Ragione R."/>
            <person name="Hildebrand F."/>
            <person name="Pallen M.J."/>
        </authorList>
    </citation>
    <scope>NUCLEOTIDE SEQUENCE</scope>
    <source>
        <strain evidence="1">ChiSjej2B20-11307</strain>
    </source>
</reference>
<name>A0A9D2KHD2_9FIRM</name>
<keyword evidence="1" id="KW-0808">Transferase</keyword>
<dbReference type="SUPFAM" id="SSF52540">
    <property type="entry name" value="P-loop containing nucleoside triphosphate hydrolases"/>
    <property type="match status" value="1"/>
</dbReference>
<protein>
    <submittedName>
        <fullName evidence="1">Cytidylate kinase-like family protein</fullName>
    </submittedName>
</protein>
<reference evidence="1" key="2">
    <citation type="submission" date="2021-04" db="EMBL/GenBank/DDBJ databases">
        <authorList>
            <person name="Gilroy R."/>
        </authorList>
    </citation>
    <scope>NUCLEOTIDE SEQUENCE</scope>
    <source>
        <strain evidence="1">ChiSjej2B20-11307</strain>
    </source>
</reference>
<accession>A0A9D2KHD2</accession>
<organism evidence="1 2">
    <name type="scientific">Candidatus Mediterraneibacter pullicola</name>
    <dbReference type="NCBI Taxonomy" id="2838682"/>
    <lineage>
        <taxon>Bacteria</taxon>
        <taxon>Bacillati</taxon>
        <taxon>Bacillota</taxon>
        <taxon>Clostridia</taxon>
        <taxon>Lachnospirales</taxon>
        <taxon>Lachnospiraceae</taxon>
        <taxon>Mediterraneibacter</taxon>
    </lineage>
</organism>
<gene>
    <name evidence="1" type="ORF">H9798_00750</name>
</gene>